<name>A0A2P7SPR9_9HYPH</name>
<protein>
    <submittedName>
        <fullName evidence="1">Head-tail adaptor protein</fullName>
    </submittedName>
</protein>
<dbReference type="Gene3D" id="2.40.10.270">
    <property type="entry name" value="Bacteriophage SPP1 head-tail adaptor protein"/>
    <property type="match status" value="1"/>
</dbReference>
<dbReference type="InterPro" id="IPR008767">
    <property type="entry name" value="Phage_SPP1_head-tail_adaptor"/>
</dbReference>
<dbReference type="EMBL" id="PXYK01000004">
    <property type="protein sequence ID" value="PSJ64504.1"/>
    <property type="molecule type" value="Genomic_DNA"/>
</dbReference>
<dbReference type="Pfam" id="PF05521">
    <property type="entry name" value="Phage_HCP"/>
    <property type="match status" value="1"/>
</dbReference>
<gene>
    <name evidence="1" type="ORF">C7I84_06050</name>
</gene>
<dbReference type="AlphaFoldDB" id="A0A2P7SPR9"/>
<keyword evidence="2" id="KW-1185">Reference proteome</keyword>
<proteinExistence type="predicted"/>
<comment type="caution">
    <text evidence="1">The sequence shown here is derived from an EMBL/GenBank/DDBJ whole genome shotgun (WGS) entry which is preliminary data.</text>
</comment>
<sequence length="115" mass="12389">MAPGAGRLDQRVTFEAPVAPASDGGGGVVDGFAPQFTVWAGFFRPRGDEAVTAARLEGRHVVDVTVRSSSQSRQITTDWRMVDARRPADVFNIRFVDTASDPAWVRLTAEKGVAT</sequence>
<dbReference type="OrthoDB" id="7997871at2"/>
<dbReference type="InterPro" id="IPR038666">
    <property type="entry name" value="SSP1_head-tail_sf"/>
</dbReference>
<dbReference type="RefSeq" id="WP_106771251.1">
    <property type="nucleotide sequence ID" value="NZ_PXYK01000004.1"/>
</dbReference>
<evidence type="ECO:0000313" key="2">
    <source>
        <dbReference type="Proteomes" id="UP000241229"/>
    </source>
</evidence>
<dbReference type="Proteomes" id="UP000241229">
    <property type="component" value="Unassembled WGS sequence"/>
</dbReference>
<evidence type="ECO:0000313" key="1">
    <source>
        <dbReference type="EMBL" id="PSJ64504.1"/>
    </source>
</evidence>
<reference evidence="1 2" key="1">
    <citation type="submission" date="2018-03" db="EMBL/GenBank/DDBJ databases">
        <title>The draft genome of Mesorhizobium sp. 6GN-30.</title>
        <authorList>
            <person name="Liu L."/>
            <person name="Li L."/>
            <person name="Wang T."/>
            <person name="Zhang X."/>
            <person name="Liang L."/>
        </authorList>
    </citation>
    <scope>NUCLEOTIDE SEQUENCE [LARGE SCALE GENOMIC DNA]</scope>
    <source>
        <strain evidence="1 2">6GN30</strain>
    </source>
</reference>
<accession>A0A2P7SPR9</accession>
<organism evidence="1 2">
    <name type="scientific">Kumtagia ephedrae</name>
    <dbReference type="NCBI Taxonomy" id="2116701"/>
    <lineage>
        <taxon>Bacteria</taxon>
        <taxon>Pseudomonadati</taxon>
        <taxon>Pseudomonadota</taxon>
        <taxon>Alphaproteobacteria</taxon>
        <taxon>Hyphomicrobiales</taxon>
        <taxon>Phyllobacteriaceae</taxon>
        <taxon>Kumtagia</taxon>
    </lineage>
</organism>